<dbReference type="SUPFAM" id="SSF55811">
    <property type="entry name" value="Nudix"/>
    <property type="match status" value="1"/>
</dbReference>
<dbReference type="Proteomes" id="UP000800093">
    <property type="component" value="Unassembled WGS sequence"/>
</dbReference>
<dbReference type="GO" id="GO:0080041">
    <property type="term" value="F:ADP-ribose pyrophosphohydrolase activity"/>
    <property type="evidence" value="ECO:0007669"/>
    <property type="project" value="TreeGrafter"/>
</dbReference>
<keyword evidence="4" id="KW-1185">Reference proteome</keyword>
<reference evidence="4" key="1">
    <citation type="journal article" date="2020" name="Stud. Mycol.">
        <title>101 Dothideomycetes genomes: A test case for predicting lifestyles and emergence of pathogens.</title>
        <authorList>
            <person name="Haridas S."/>
            <person name="Albert R."/>
            <person name="Binder M."/>
            <person name="Bloem J."/>
            <person name="LaButti K."/>
            <person name="Salamov A."/>
            <person name="Andreopoulos B."/>
            <person name="Baker S."/>
            <person name="Barry K."/>
            <person name="Bills G."/>
            <person name="Bluhm B."/>
            <person name="Cannon C."/>
            <person name="Castanera R."/>
            <person name="Culley D."/>
            <person name="Daum C."/>
            <person name="Ezra D."/>
            <person name="Gonzalez J."/>
            <person name="Henrissat B."/>
            <person name="Kuo A."/>
            <person name="Liang C."/>
            <person name="Lipzen A."/>
            <person name="Lutzoni F."/>
            <person name="Magnuson J."/>
            <person name="Mondo S."/>
            <person name="Nolan M."/>
            <person name="Ohm R."/>
            <person name="Pangilinan J."/>
            <person name="Park H.-J."/>
            <person name="Ramirez L."/>
            <person name="Alfaro M."/>
            <person name="Sun H."/>
            <person name="Tritt A."/>
            <person name="Yoshinaga Y."/>
            <person name="Zwiers L.-H."/>
            <person name="Turgeon B."/>
            <person name="Goodwin S."/>
            <person name="Spatafora J."/>
            <person name="Crous P."/>
            <person name="Grigoriev I."/>
        </authorList>
    </citation>
    <scope>NUCLEOTIDE SEQUENCE [LARGE SCALE GENOMIC DNA]</scope>
    <source>
        <strain evidence="4">CBS 304.66</strain>
    </source>
</reference>
<dbReference type="GO" id="GO:0019693">
    <property type="term" value="P:ribose phosphate metabolic process"/>
    <property type="evidence" value="ECO:0007669"/>
    <property type="project" value="TreeGrafter"/>
</dbReference>
<protein>
    <submittedName>
        <fullName evidence="3">NUDIX family hydrolase</fullName>
    </submittedName>
</protein>
<proteinExistence type="predicted"/>
<keyword evidence="2 3" id="KW-0378">Hydrolase</keyword>
<evidence type="ECO:0000256" key="1">
    <source>
        <dbReference type="ARBA" id="ARBA00001946"/>
    </source>
</evidence>
<dbReference type="FunFam" id="3.90.79.10:FF:000068">
    <property type="entry name" value="NUDIX family hydrolase, putative"/>
    <property type="match status" value="1"/>
</dbReference>
<gene>
    <name evidence="3" type="ORF">CC78DRAFT_528583</name>
</gene>
<dbReference type="OrthoDB" id="10249920at2759"/>
<dbReference type="GO" id="GO:0006753">
    <property type="term" value="P:nucleoside phosphate metabolic process"/>
    <property type="evidence" value="ECO:0007669"/>
    <property type="project" value="TreeGrafter"/>
</dbReference>
<evidence type="ECO:0000313" key="4">
    <source>
        <dbReference type="Proteomes" id="UP000800093"/>
    </source>
</evidence>
<organism evidence="3 4">
    <name type="scientific">Lojkania enalia</name>
    <dbReference type="NCBI Taxonomy" id="147567"/>
    <lineage>
        <taxon>Eukaryota</taxon>
        <taxon>Fungi</taxon>
        <taxon>Dikarya</taxon>
        <taxon>Ascomycota</taxon>
        <taxon>Pezizomycotina</taxon>
        <taxon>Dothideomycetes</taxon>
        <taxon>Pleosporomycetidae</taxon>
        <taxon>Pleosporales</taxon>
        <taxon>Pleosporales incertae sedis</taxon>
        <taxon>Lojkania</taxon>
    </lineage>
</organism>
<dbReference type="Gene3D" id="3.90.79.10">
    <property type="entry name" value="Nucleoside Triphosphate Pyrophosphohydrolase"/>
    <property type="match status" value="1"/>
</dbReference>
<sequence length="293" mass="32361">MSSSFILPNSDPPCKVSLPQNLTQDQLLNFTAFKNWLSTLQHSLSLQKQKDHASHATPYKLRNIDVQSADWFSSTKLGFVKLQAEVSNDDGEWLPGAVFLRGGSIGMLIILQPDDALAQTKQDKYVILTVQPRVASGSLALAELPAGMIDDGTFSGKAAQEISEETGLEVLEKELINMSELALSGTDTTSLWRTKARAEGAVDNEDLKEKLQNAMYPSPGACDEFIPLFLYQKRIPRKELDNLSGKLTGLRDEGERITLKLVRLENLWREGGRDAKALAALSLYEGLKREGKI</sequence>
<dbReference type="GO" id="GO:0080042">
    <property type="term" value="F:ADP-glucose pyrophosphohydrolase activity"/>
    <property type="evidence" value="ECO:0007669"/>
    <property type="project" value="TreeGrafter"/>
</dbReference>
<dbReference type="InterPro" id="IPR015797">
    <property type="entry name" value="NUDIX_hydrolase-like_dom_sf"/>
</dbReference>
<name>A0A9P4NBF9_9PLEO</name>
<dbReference type="EMBL" id="ML986580">
    <property type="protein sequence ID" value="KAF2270088.1"/>
    <property type="molecule type" value="Genomic_DNA"/>
</dbReference>
<comment type="caution">
    <text evidence="3">The sequence shown here is derived from an EMBL/GenBank/DDBJ whole genome shotgun (WGS) entry which is preliminary data.</text>
</comment>
<evidence type="ECO:0000256" key="2">
    <source>
        <dbReference type="ARBA" id="ARBA00022801"/>
    </source>
</evidence>
<dbReference type="AlphaFoldDB" id="A0A9P4NBF9"/>
<accession>A0A9P4NBF9</accession>
<dbReference type="PANTHER" id="PTHR11839">
    <property type="entry name" value="UDP/ADP-SUGAR PYROPHOSPHATASE"/>
    <property type="match status" value="1"/>
</dbReference>
<dbReference type="PANTHER" id="PTHR11839:SF18">
    <property type="entry name" value="NUDIX HYDROLASE DOMAIN-CONTAINING PROTEIN"/>
    <property type="match status" value="1"/>
</dbReference>
<evidence type="ECO:0000313" key="3">
    <source>
        <dbReference type="EMBL" id="KAF2270088.1"/>
    </source>
</evidence>
<dbReference type="CDD" id="cd03424">
    <property type="entry name" value="NUDIX_ADPRase_Nudt5_UGPPase_Nudt14"/>
    <property type="match status" value="1"/>
</dbReference>
<comment type="cofactor">
    <cofactor evidence="1">
        <name>Mg(2+)</name>
        <dbReference type="ChEBI" id="CHEBI:18420"/>
    </cofactor>
</comment>